<proteinExistence type="predicted"/>
<organism evidence="1">
    <name type="scientific">Arundo donax</name>
    <name type="common">Giant reed</name>
    <name type="synonym">Donax arundinaceus</name>
    <dbReference type="NCBI Taxonomy" id="35708"/>
    <lineage>
        <taxon>Eukaryota</taxon>
        <taxon>Viridiplantae</taxon>
        <taxon>Streptophyta</taxon>
        <taxon>Embryophyta</taxon>
        <taxon>Tracheophyta</taxon>
        <taxon>Spermatophyta</taxon>
        <taxon>Magnoliopsida</taxon>
        <taxon>Liliopsida</taxon>
        <taxon>Poales</taxon>
        <taxon>Poaceae</taxon>
        <taxon>PACMAD clade</taxon>
        <taxon>Arundinoideae</taxon>
        <taxon>Arundineae</taxon>
        <taxon>Arundo</taxon>
    </lineage>
</organism>
<dbReference type="AlphaFoldDB" id="A0A0A9FU44"/>
<reference evidence="1" key="1">
    <citation type="submission" date="2014-09" db="EMBL/GenBank/DDBJ databases">
        <authorList>
            <person name="Magalhaes I.L.F."/>
            <person name="Oliveira U."/>
            <person name="Santos F.R."/>
            <person name="Vidigal T.H.D.A."/>
            <person name="Brescovit A.D."/>
            <person name="Santos A.J."/>
        </authorList>
    </citation>
    <scope>NUCLEOTIDE SEQUENCE</scope>
    <source>
        <tissue evidence="1">Shoot tissue taken approximately 20 cm above the soil surface</tissue>
    </source>
</reference>
<sequence>MICFLLSPDCCKVQILAADSSTIIAYGIWLNILVRNNLVMLAYCTCFQKLLFVLGNE</sequence>
<name>A0A0A9FU44_ARUDO</name>
<reference evidence="1" key="2">
    <citation type="journal article" date="2015" name="Data Brief">
        <title>Shoot transcriptome of the giant reed, Arundo donax.</title>
        <authorList>
            <person name="Barrero R.A."/>
            <person name="Guerrero F.D."/>
            <person name="Moolhuijzen P."/>
            <person name="Goolsby J.A."/>
            <person name="Tidwell J."/>
            <person name="Bellgard S.E."/>
            <person name="Bellgard M.I."/>
        </authorList>
    </citation>
    <scope>NUCLEOTIDE SEQUENCE</scope>
    <source>
        <tissue evidence="1">Shoot tissue taken approximately 20 cm above the soil surface</tissue>
    </source>
</reference>
<protein>
    <submittedName>
        <fullName evidence="1">Uncharacterized protein</fullName>
    </submittedName>
</protein>
<accession>A0A0A9FU44</accession>
<evidence type="ECO:0000313" key="1">
    <source>
        <dbReference type="EMBL" id="JAE14754.1"/>
    </source>
</evidence>
<dbReference type="EMBL" id="GBRH01183142">
    <property type="protein sequence ID" value="JAE14754.1"/>
    <property type="molecule type" value="Transcribed_RNA"/>
</dbReference>